<organism evidence="1 2">
    <name type="scientific">Mycoplana azooxidifex</name>
    <dbReference type="NCBI Taxonomy" id="1636188"/>
    <lineage>
        <taxon>Bacteria</taxon>
        <taxon>Pseudomonadati</taxon>
        <taxon>Pseudomonadota</taxon>
        <taxon>Alphaproteobacteria</taxon>
        <taxon>Hyphomicrobiales</taxon>
        <taxon>Rhizobiaceae</taxon>
        <taxon>Mycoplana</taxon>
    </lineage>
</organism>
<evidence type="ECO:0000313" key="2">
    <source>
        <dbReference type="Proteomes" id="UP000574761"/>
    </source>
</evidence>
<sequence>MTNESRKDAYDARAALVSGLLLAAIVTVSGGFTILSAHPGAFGDRVAAGKVSLTEIRREAYCADAVKRLAPGAVNIQLAESPDANTRIIRFGPDGANIARCEFLAEAQTGDLRMGKMSVNQKRLHRQVIDAINMRIDVLEYRRG</sequence>
<evidence type="ECO:0000313" key="1">
    <source>
        <dbReference type="EMBL" id="MBB3976197.1"/>
    </source>
</evidence>
<protein>
    <submittedName>
        <fullName evidence="1">Uncharacterized protein</fullName>
    </submittedName>
</protein>
<dbReference type="RefSeq" id="WP_183801120.1">
    <property type="nucleotide sequence ID" value="NZ_JACIEE010000003.1"/>
</dbReference>
<reference evidence="1 2" key="1">
    <citation type="submission" date="2020-08" db="EMBL/GenBank/DDBJ databases">
        <title>Genomic Encyclopedia of Type Strains, Phase IV (KMG-IV): sequencing the most valuable type-strain genomes for metagenomic binning, comparative biology and taxonomic classification.</title>
        <authorList>
            <person name="Goeker M."/>
        </authorList>
    </citation>
    <scope>NUCLEOTIDE SEQUENCE [LARGE SCALE GENOMIC DNA]</scope>
    <source>
        <strain evidence="1 2">DSM 100211</strain>
    </source>
</reference>
<accession>A0A7W6D8Q4</accession>
<comment type="caution">
    <text evidence="1">The sequence shown here is derived from an EMBL/GenBank/DDBJ whole genome shotgun (WGS) entry which is preliminary data.</text>
</comment>
<keyword evidence="2" id="KW-1185">Reference proteome</keyword>
<dbReference type="Proteomes" id="UP000574761">
    <property type="component" value="Unassembled WGS sequence"/>
</dbReference>
<gene>
    <name evidence="1" type="ORF">GGQ64_001386</name>
</gene>
<dbReference type="EMBL" id="JACIEE010000003">
    <property type="protein sequence ID" value="MBB3976197.1"/>
    <property type="molecule type" value="Genomic_DNA"/>
</dbReference>
<dbReference type="AlphaFoldDB" id="A0A7W6D8Q4"/>
<name>A0A7W6D8Q4_9HYPH</name>
<proteinExistence type="predicted"/>